<feature type="transmembrane region" description="Helical" evidence="7">
    <location>
        <begin position="141"/>
        <end position="162"/>
    </location>
</feature>
<reference evidence="9 10" key="1">
    <citation type="submission" date="2024-09" db="EMBL/GenBank/DDBJ databases">
        <authorList>
            <person name="Sun Q."/>
            <person name="Mori K."/>
        </authorList>
    </citation>
    <scope>NUCLEOTIDE SEQUENCE [LARGE SCALE GENOMIC DNA]</scope>
    <source>
        <strain evidence="9 10">TBRC 0563</strain>
    </source>
</reference>
<protein>
    <submittedName>
        <fullName evidence="9">Carbohydrate ABC transporter permease</fullName>
    </submittedName>
</protein>
<comment type="subcellular location">
    <subcellularLocation>
        <location evidence="1 7">Cell membrane</location>
        <topology evidence="1 7">Multi-pass membrane protein</topology>
    </subcellularLocation>
</comment>
<keyword evidence="3" id="KW-1003">Cell membrane</keyword>
<evidence type="ECO:0000256" key="2">
    <source>
        <dbReference type="ARBA" id="ARBA00022448"/>
    </source>
</evidence>
<keyword evidence="5 7" id="KW-1133">Transmembrane helix</keyword>
<dbReference type="PANTHER" id="PTHR43744:SF12">
    <property type="entry name" value="ABC TRANSPORTER PERMEASE PROTEIN MG189-RELATED"/>
    <property type="match status" value="1"/>
</dbReference>
<evidence type="ECO:0000259" key="8">
    <source>
        <dbReference type="PROSITE" id="PS50928"/>
    </source>
</evidence>
<dbReference type="CDD" id="cd06261">
    <property type="entry name" value="TM_PBP2"/>
    <property type="match status" value="1"/>
</dbReference>
<feature type="transmembrane region" description="Helical" evidence="7">
    <location>
        <begin position="68"/>
        <end position="94"/>
    </location>
</feature>
<evidence type="ECO:0000256" key="3">
    <source>
        <dbReference type="ARBA" id="ARBA00022475"/>
    </source>
</evidence>
<sequence>MTALAYRAKRLPGWAMLLGWALLVLLPIYLLLVSCFKTTQQIYAHPLTPPGSWSLANFRHAWAQADFARYFVNSLVVSVGAVLITITVCLLAAYPLSRYRLWWGNALLGVFLVGIMVPARLASVEMFNLLKSLGLLDSRLGLVLVFTAMRIPFGMLIFANFMRVIPRELEEAARMDGAAEWRVLFRVILPQMRPAVGVVAVFTGIAVWNDFYFPLLFTFDEGKKTLPLAIAGFVGQYNTDWGMLFAGLAMSMIPLVFLYLAASRQVQQAMGEGAVR</sequence>
<feature type="domain" description="ABC transmembrane type-1" evidence="8">
    <location>
        <begin position="71"/>
        <end position="262"/>
    </location>
</feature>
<dbReference type="SUPFAM" id="SSF161098">
    <property type="entry name" value="MetI-like"/>
    <property type="match status" value="1"/>
</dbReference>
<evidence type="ECO:0000256" key="6">
    <source>
        <dbReference type="ARBA" id="ARBA00023136"/>
    </source>
</evidence>
<evidence type="ECO:0000256" key="1">
    <source>
        <dbReference type="ARBA" id="ARBA00004651"/>
    </source>
</evidence>
<evidence type="ECO:0000313" key="9">
    <source>
        <dbReference type="EMBL" id="MFB9835199.1"/>
    </source>
</evidence>
<feature type="transmembrane region" description="Helical" evidence="7">
    <location>
        <begin position="241"/>
        <end position="262"/>
    </location>
</feature>
<dbReference type="InterPro" id="IPR000515">
    <property type="entry name" value="MetI-like"/>
</dbReference>
<comment type="caution">
    <text evidence="9">The sequence shown here is derived from an EMBL/GenBank/DDBJ whole genome shotgun (WGS) entry which is preliminary data.</text>
</comment>
<evidence type="ECO:0000256" key="4">
    <source>
        <dbReference type="ARBA" id="ARBA00022692"/>
    </source>
</evidence>
<evidence type="ECO:0000313" key="10">
    <source>
        <dbReference type="Proteomes" id="UP001589627"/>
    </source>
</evidence>
<comment type="similarity">
    <text evidence="7">Belongs to the binding-protein-dependent transport system permease family.</text>
</comment>
<accession>A0ABV5YJI0</accession>
<evidence type="ECO:0000256" key="5">
    <source>
        <dbReference type="ARBA" id="ARBA00022989"/>
    </source>
</evidence>
<keyword evidence="6 7" id="KW-0472">Membrane</keyword>
<feature type="transmembrane region" description="Helical" evidence="7">
    <location>
        <begin position="101"/>
        <end position="121"/>
    </location>
</feature>
<gene>
    <name evidence="9" type="ORF">ACFFNX_23735</name>
</gene>
<dbReference type="PANTHER" id="PTHR43744">
    <property type="entry name" value="ABC TRANSPORTER PERMEASE PROTEIN MG189-RELATED-RELATED"/>
    <property type="match status" value="1"/>
</dbReference>
<keyword evidence="4 7" id="KW-0812">Transmembrane</keyword>
<dbReference type="EMBL" id="JBHLZP010000184">
    <property type="protein sequence ID" value="MFB9835199.1"/>
    <property type="molecule type" value="Genomic_DNA"/>
</dbReference>
<keyword evidence="2 7" id="KW-0813">Transport</keyword>
<evidence type="ECO:0000256" key="7">
    <source>
        <dbReference type="RuleBase" id="RU363032"/>
    </source>
</evidence>
<feature type="transmembrane region" description="Helical" evidence="7">
    <location>
        <begin position="183"/>
        <end position="208"/>
    </location>
</feature>
<dbReference type="Pfam" id="PF00528">
    <property type="entry name" value="BPD_transp_1"/>
    <property type="match status" value="1"/>
</dbReference>
<dbReference type="PROSITE" id="PS50928">
    <property type="entry name" value="ABC_TM1"/>
    <property type="match status" value="1"/>
</dbReference>
<name>A0ABV5YJI0_9ACTN</name>
<dbReference type="Proteomes" id="UP001589627">
    <property type="component" value="Unassembled WGS sequence"/>
</dbReference>
<keyword evidence="10" id="KW-1185">Reference proteome</keyword>
<proteinExistence type="inferred from homology"/>
<organism evidence="9 10">
    <name type="scientific">Actinoallomurus acaciae</name>
    <dbReference type="NCBI Taxonomy" id="502577"/>
    <lineage>
        <taxon>Bacteria</taxon>
        <taxon>Bacillati</taxon>
        <taxon>Actinomycetota</taxon>
        <taxon>Actinomycetes</taxon>
        <taxon>Streptosporangiales</taxon>
        <taxon>Thermomonosporaceae</taxon>
        <taxon>Actinoallomurus</taxon>
    </lineage>
</organism>
<dbReference type="InterPro" id="IPR035906">
    <property type="entry name" value="MetI-like_sf"/>
</dbReference>
<dbReference type="Gene3D" id="1.10.3720.10">
    <property type="entry name" value="MetI-like"/>
    <property type="match status" value="1"/>
</dbReference>
<dbReference type="RefSeq" id="WP_378206234.1">
    <property type="nucleotide sequence ID" value="NZ_JBHLZP010000184.1"/>
</dbReference>
<dbReference type="PROSITE" id="PS51257">
    <property type="entry name" value="PROKAR_LIPOPROTEIN"/>
    <property type="match status" value="1"/>
</dbReference>